<reference evidence="1" key="1">
    <citation type="journal article" date="2015" name="Nature">
        <title>Complex archaea that bridge the gap between prokaryotes and eukaryotes.</title>
        <authorList>
            <person name="Spang A."/>
            <person name="Saw J.H."/>
            <person name="Jorgensen S.L."/>
            <person name="Zaremba-Niedzwiedzka K."/>
            <person name="Martijn J."/>
            <person name="Lind A.E."/>
            <person name="van Eijk R."/>
            <person name="Schleper C."/>
            <person name="Guy L."/>
            <person name="Ettema T.J."/>
        </authorList>
    </citation>
    <scope>NUCLEOTIDE SEQUENCE</scope>
</reference>
<protein>
    <recommendedName>
        <fullName evidence="2">DUF222 domain-containing protein</fullName>
    </recommendedName>
</protein>
<proteinExistence type="predicted"/>
<feature type="non-terminal residue" evidence="1">
    <location>
        <position position="129"/>
    </location>
</feature>
<dbReference type="EMBL" id="LAZR01056688">
    <property type="protein sequence ID" value="KKK73657.1"/>
    <property type="molecule type" value="Genomic_DNA"/>
</dbReference>
<organism evidence="1">
    <name type="scientific">marine sediment metagenome</name>
    <dbReference type="NCBI Taxonomy" id="412755"/>
    <lineage>
        <taxon>unclassified sequences</taxon>
        <taxon>metagenomes</taxon>
        <taxon>ecological metagenomes</taxon>
    </lineage>
</organism>
<accession>A0A0F8XX26</accession>
<comment type="caution">
    <text evidence="1">The sequence shown here is derived from an EMBL/GenBank/DDBJ whole genome shotgun (WGS) entry which is preliminary data.</text>
</comment>
<sequence length="129" mass="14479">MVKRFKTYFESLEALSTKALDRAAVQLVRAEKKNVALLIAHIAEMSRRKAELECGYKNVFEYCVKRLNLSEGSVALRIQVANVSRRFPQLLLSLAENRLSLTVAGKLAPHLCEDNVVKLLSDCAGMTKR</sequence>
<dbReference type="AlphaFoldDB" id="A0A0F8XX26"/>
<evidence type="ECO:0000313" key="1">
    <source>
        <dbReference type="EMBL" id="KKK73657.1"/>
    </source>
</evidence>
<name>A0A0F8XX26_9ZZZZ</name>
<gene>
    <name evidence="1" type="ORF">LCGC14_2891640</name>
</gene>
<evidence type="ECO:0008006" key="2">
    <source>
        <dbReference type="Google" id="ProtNLM"/>
    </source>
</evidence>